<dbReference type="GO" id="GO:0006783">
    <property type="term" value="P:heme biosynthetic process"/>
    <property type="evidence" value="ECO:0007669"/>
    <property type="project" value="TreeGrafter"/>
</dbReference>
<dbReference type="InterPro" id="IPR008254">
    <property type="entry name" value="Flavodoxin/NO_synth"/>
</dbReference>
<keyword evidence="1" id="KW-0479">Metal-binding</keyword>
<feature type="domain" description="Flavodoxin-like" evidence="4">
    <location>
        <begin position="3"/>
        <end position="152"/>
    </location>
</feature>
<keyword evidence="7" id="KW-1185">Reference proteome</keyword>
<keyword evidence="3" id="KW-0411">Iron-sulfur</keyword>
<sequence length="274" mass="30786">MNCALLYFSQSGSTLNVAQAIAEGLREGGYRVELFDITKNPPTDVSRFDLIGIGTPVYYYRLPFNISDYLQNLSGLNGKKTFYFLLHGTYPGDAGRELQDILQSRGAKEPSGMCFFGADFFLGYLQQGVLFSPGRPNETDLEQAQEYGRRMAKGETVQTQPGKLGLIYRLEKLFTNRWLVRHLYSQMFHADKKCISCNRCQNKCPTGNITENKKGKPLWGHNCLLCLTCEAVCPTAAITSPVSWPITKPVMALNVRKASADPKLDKEKFVRRTN</sequence>
<evidence type="ECO:0000313" key="6">
    <source>
        <dbReference type="EMBL" id="EEG76182.1"/>
    </source>
</evidence>
<name>C0GKD9_DETAL</name>
<dbReference type="InterPro" id="IPR026816">
    <property type="entry name" value="Flavodoxin_dom"/>
</dbReference>
<dbReference type="PROSITE" id="PS51379">
    <property type="entry name" value="4FE4S_FER_2"/>
    <property type="match status" value="2"/>
</dbReference>
<dbReference type="GO" id="GO:0009055">
    <property type="term" value="F:electron transfer activity"/>
    <property type="evidence" value="ECO:0007669"/>
    <property type="project" value="InterPro"/>
</dbReference>
<dbReference type="GO" id="GO:0010181">
    <property type="term" value="F:FMN binding"/>
    <property type="evidence" value="ECO:0007669"/>
    <property type="project" value="InterPro"/>
</dbReference>
<dbReference type="EMBL" id="ACJM01000023">
    <property type="protein sequence ID" value="EEG76182.1"/>
    <property type="molecule type" value="Genomic_DNA"/>
</dbReference>
<dbReference type="PROSITE" id="PS00198">
    <property type="entry name" value="4FE4S_FER_1"/>
    <property type="match status" value="1"/>
</dbReference>
<dbReference type="AlphaFoldDB" id="C0GKD9"/>
<dbReference type="Proteomes" id="UP000006443">
    <property type="component" value="Unassembled WGS sequence"/>
</dbReference>
<dbReference type="InterPro" id="IPR001226">
    <property type="entry name" value="Flavodoxin_CS"/>
</dbReference>
<dbReference type="InterPro" id="IPR029039">
    <property type="entry name" value="Flavoprotein-like_sf"/>
</dbReference>
<evidence type="ECO:0000256" key="3">
    <source>
        <dbReference type="ARBA" id="ARBA00023014"/>
    </source>
</evidence>
<dbReference type="NCBIfam" id="NF038196">
    <property type="entry name" value="ferrodoxin_EFR1"/>
    <property type="match status" value="1"/>
</dbReference>
<evidence type="ECO:0000313" key="7">
    <source>
        <dbReference type="Proteomes" id="UP000006443"/>
    </source>
</evidence>
<gene>
    <name evidence="6" type="ORF">DealDRAFT_2948</name>
</gene>
<accession>C0GKD9</accession>
<evidence type="ECO:0000259" key="4">
    <source>
        <dbReference type="PROSITE" id="PS50902"/>
    </source>
</evidence>
<feature type="domain" description="4Fe-4S ferredoxin-type" evidence="5">
    <location>
        <begin position="215"/>
        <end position="243"/>
    </location>
</feature>
<dbReference type="OrthoDB" id="2146857at2"/>
<dbReference type="RefSeq" id="WP_008518853.1">
    <property type="nucleotide sequence ID" value="NZ_ACJM01000023.1"/>
</dbReference>
<dbReference type="Pfam" id="PF12724">
    <property type="entry name" value="Flavodoxin_5"/>
    <property type="match status" value="1"/>
</dbReference>
<comment type="caution">
    <text evidence="6">The sequence shown here is derived from an EMBL/GenBank/DDBJ whole genome shotgun (WGS) entry which is preliminary data.</text>
</comment>
<dbReference type="PANTHER" id="PTHR38030:SF2">
    <property type="entry name" value="PROTOPORPHYRINOGEN IX DEHYDROGENASE [QUINONE]"/>
    <property type="match status" value="1"/>
</dbReference>
<dbReference type="STRING" id="555088.DealDRAFT_2948"/>
<dbReference type="SUPFAM" id="SSF54862">
    <property type="entry name" value="4Fe-4S ferredoxins"/>
    <property type="match status" value="1"/>
</dbReference>
<reference evidence="6 7" key="1">
    <citation type="submission" date="2009-02" db="EMBL/GenBank/DDBJ databases">
        <title>Sequencing of the draft genome and assembly of Dethiobacter alkaliphilus AHT 1.</title>
        <authorList>
            <consortium name="US DOE Joint Genome Institute (JGI-PGF)"/>
            <person name="Lucas S."/>
            <person name="Copeland A."/>
            <person name="Lapidus A."/>
            <person name="Glavina del Rio T."/>
            <person name="Dalin E."/>
            <person name="Tice H."/>
            <person name="Bruce D."/>
            <person name="Goodwin L."/>
            <person name="Pitluck S."/>
            <person name="Larimer F."/>
            <person name="Land M.L."/>
            <person name="Hauser L."/>
            <person name="Muyzer G."/>
        </authorList>
    </citation>
    <scope>NUCLEOTIDE SEQUENCE [LARGE SCALE GENOMIC DNA]</scope>
    <source>
        <strain evidence="6 7">AHT 1</strain>
    </source>
</reference>
<evidence type="ECO:0000256" key="1">
    <source>
        <dbReference type="ARBA" id="ARBA00022723"/>
    </source>
</evidence>
<keyword evidence="2" id="KW-0408">Iron</keyword>
<dbReference type="Gene3D" id="3.40.50.360">
    <property type="match status" value="1"/>
</dbReference>
<dbReference type="GO" id="GO:0046872">
    <property type="term" value="F:metal ion binding"/>
    <property type="evidence" value="ECO:0007669"/>
    <property type="project" value="UniProtKB-KW"/>
</dbReference>
<dbReference type="PROSITE" id="PS50902">
    <property type="entry name" value="FLAVODOXIN_LIKE"/>
    <property type="match status" value="1"/>
</dbReference>
<dbReference type="InterPro" id="IPR017896">
    <property type="entry name" value="4Fe4S_Fe-S-bd"/>
</dbReference>
<dbReference type="InterPro" id="IPR047964">
    <property type="entry name" value="EFR1-like"/>
</dbReference>
<evidence type="ECO:0000259" key="5">
    <source>
        <dbReference type="PROSITE" id="PS51379"/>
    </source>
</evidence>
<dbReference type="GO" id="GO:0016651">
    <property type="term" value="F:oxidoreductase activity, acting on NAD(P)H"/>
    <property type="evidence" value="ECO:0007669"/>
    <property type="project" value="UniProtKB-ARBA"/>
</dbReference>
<dbReference type="SUPFAM" id="SSF52218">
    <property type="entry name" value="Flavoproteins"/>
    <property type="match status" value="1"/>
</dbReference>
<evidence type="ECO:0000256" key="2">
    <source>
        <dbReference type="ARBA" id="ARBA00023004"/>
    </source>
</evidence>
<dbReference type="Gene3D" id="3.30.70.20">
    <property type="match status" value="1"/>
</dbReference>
<organism evidence="6 7">
    <name type="scientific">Dethiobacter alkaliphilus AHT 1</name>
    <dbReference type="NCBI Taxonomy" id="555088"/>
    <lineage>
        <taxon>Bacteria</taxon>
        <taxon>Bacillati</taxon>
        <taxon>Bacillota</taxon>
        <taxon>Dethiobacteria</taxon>
        <taxon>Dethiobacterales</taxon>
        <taxon>Dethiobacteraceae</taxon>
        <taxon>Dethiobacter</taxon>
    </lineage>
</organism>
<dbReference type="PROSITE" id="PS00201">
    <property type="entry name" value="FLAVODOXIN"/>
    <property type="match status" value="1"/>
</dbReference>
<dbReference type="PANTHER" id="PTHR38030">
    <property type="entry name" value="PROTOPORPHYRINOGEN IX DEHYDROGENASE [MENAQUINONE]"/>
    <property type="match status" value="1"/>
</dbReference>
<dbReference type="Pfam" id="PF13187">
    <property type="entry name" value="Fer4_9"/>
    <property type="match status" value="1"/>
</dbReference>
<proteinExistence type="predicted"/>
<feature type="domain" description="4Fe-4S ferredoxin-type" evidence="5">
    <location>
        <begin position="184"/>
        <end position="214"/>
    </location>
</feature>
<dbReference type="eggNOG" id="COG0716">
    <property type="taxonomic scope" value="Bacteria"/>
</dbReference>
<protein>
    <submittedName>
        <fullName evidence="6">Flavodoxin/nitric oxide synthase</fullName>
    </submittedName>
</protein>
<dbReference type="InterPro" id="IPR052200">
    <property type="entry name" value="Protoporphyrinogen_IX_DH"/>
</dbReference>
<dbReference type="GO" id="GO:0051536">
    <property type="term" value="F:iron-sulfur cluster binding"/>
    <property type="evidence" value="ECO:0007669"/>
    <property type="project" value="UniProtKB-KW"/>
</dbReference>
<dbReference type="InterPro" id="IPR017900">
    <property type="entry name" value="4Fe4S_Fe_S_CS"/>
</dbReference>
<dbReference type="GO" id="GO:0070819">
    <property type="term" value="F:menaquinone-dependent protoporphyrinogen oxidase activity"/>
    <property type="evidence" value="ECO:0007669"/>
    <property type="project" value="TreeGrafter"/>
</dbReference>